<proteinExistence type="inferred from homology"/>
<feature type="coiled-coil region" evidence="4">
    <location>
        <begin position="223"/>
        <end position="269"/>
    </location>
</feature>
<organism evidence="6 7">
    <name type="scientific">Mus caroli</name>
    <name type="common">Ryukyu mouse</name>
    <name type="synonym">Ricefield mouse</name>
    <dbReference type="NCBI Taxonomy" id="10089"/>
    <lineage>
        <taxon>Eukaryota</taxon>
        <taxon>Metazoa</taxon>
        <taxon>Chordata</taxon>
        <taxon>Craniata</taxon>
        <taxon>Vertebrata</taxon>
        <taxon>Euteleostomi</taxon>
        <taxon>Mammalia</taxon>
        <taxon>Eutheria</taxon>
        <taxon>Euarchontoglires</taxon>
        <taxon>Glires</taxon>
        <taxon>Rodentia</taxon>
        <taxon>Myomorpha</taxon>
        <taxon>Muroidea</taxon>
        <taxon>Muridae</taxon>
        <taxon>Murinae</taxon>
        <taxon>Mus</taxon>
        <taxon>Mus</taxon>
    </lineage>
</organism>
<evidence type="ECO:0000256" key="1">
    <source>
        <dbReference type="ARBA" id="ARBA00008535"/>
    </source>
</evidence>
<dbReference type="InterPro" id="IPR045058">
    <property type="entry name" value="GIMA/IAN/Toc"/>
</dbReference>
<dbReference type="KEGG" id="mcal:110297030"/>
<dbReference type="PANTHER" id="PTHR10903:SF191">
    <property type="entry name" value="GTPASE IMAP FAMILY MEMBER 9"/>
    <property type="match status" value="1"/>
</dbReference>
<protein>
    <submittedName>
        <fullName evidence="7">GTPase IMAP family member 7-like</fullName>
    </submittedName>
</protein>
<dbReference type="RefSeq" id="XP_021021488.1">
    <property type="nucleotide sequence ID" value="XM_021165829.1"/>
</dbReference>
<reference evidence="7" key="1">
    <citation type="submission" date="2025-08" db="UniProtKB">
        <authorList>
            <consortium name="RefSeq"/>
        </authorList>
    </citation>
    <scope>IDENTIFICATION</scope>
</reference>
<evidence type="ECO:0000256" key="4">
    <source>
        <dbReference type="SAM" id="Coils"/>
    </source>
</evidence>
<evidence type="ECO:0000313" key="7">
    <source>
        <dbReference type="RefSeq" id="XP_021021488.1"/>
    </source>
</evidence>
<evidence type="ECO:0000256" key="3">
    <source>
        <dbReference type="ARBA" id="ARBA00023134"/>
    </source>
</evidence>
<dbReference type="InterPro" id="IPR006703">
    <property type="entry name" value="G_AIG1"/>
</dbReference>
<feature type="domain" description="AIG1-type G" evidence="5">
    <location>
        <begin position="6"/>
        <end position="208"/>
    </location>
</feature>
<dbReference type="PROSITE" id="PS51720">
    <property type="entry name" value="G_AIG1"/>
    <property type="match status" value="1"/>
</dbReference>
<keyword evidence="6" id="KW-1185">Reference proteome</keyword>
<evidence type="ECO:0000256" key="2">
    <source>
        <dbReference type="ARBA" id="ARBA00022741"/>
    </source>
</evidence>
<comment type="similarity">
    <text evidence="1">Belongs to the TRAFAC class TrmE-Era-EngA-EngB-Septin-like GTPase superfamily. AIG1/Toc34/Toc159-like paraseptin GTPase family. IAN subfamily.</text>
</comment>
<dbReference type="AlphaFoldDB" id="A0A6P5Q4F3"/>
<name>A0A6P5Q4F3_MUSCR</name>
<keyword evidence="2" id="KW-0547">Nucleotide-binding</keyword>
<sequence>MAGQGDTELRIILVGKTGNGKSATANTILGRRQFDSKICANAVTKTCQRAYRRWKGKNLVVVDTPGLFDTKETMKTTCLEISRCILYSCPGPHAIILVLRLDRYTEEEQKTVALIKGLFGEAALKYMIILFTHKEELEDQSLDNFVNEAGEKLNSIVSQCGKRYLAFNNKAALDEQENQLQQLIELTEKMMTQNGGSYFSDKIYKDIDSRLNQCLEELKETYAQQLTSDIERIKKEYAAKLEKEKAAQIVFAQRNHDEKLRNLKEKAEETIFMYIFQKIKEILSKLWDELW</sequence>
<evidence type="ECO:0000313" key="6">
    <source>
        <dbReference type="Proteomes" id="UP000515126"/>
    </source>
</evidence>
<dbReference type="GeneID" id="110297030"/>
<dbReference type="Pfam" id="PF04548">
    <property type="entry name" value="AIG1"/>
    <property type="match status" value="1"/>
</dbReference>
<keyword evidence="3" id="KW-0342">GTP-binding</keyword>
<dbReference type="Proteomes" id="UP000515126">
    <property type="component" value="Chromosome 6"/>
</dbReference>
<dbReference type="PANTHER" id="PTHR10903">
    <property type="entry name" value="GTPASE, IMAP FAMILY MEMBER-RELATED"/>
    <property type="match status" value="1"/>
</dbReference>
<dbReference type="SUPFAM" id="SSF52540">
    <property type="entry name" value="P-loop containing nucleoside triphosphate hydrolases"/>
    <property type="match status" value="1"/>
</dbReference>
<keyword evidence="4" id="KW-0175">Coiled coil</keyword>
<dbReference type="InterPro" id="IPR027417">
    <property type="entry name" value="P-loop_NTPase"/>
</dbReference>
<dbReference type="Gene3D" id="3.40.50.300">
    <property type="entry name" value="P-loop containing nucleotide triphosphate hydrolases"/>
    <property type="match status" value="1"/>
</dbReference>
<dbReference type="GO" id="GO:0005525">
    <property type="term" value="F:GTP binding"/>
    <property type="evidence" value="ECO:0007669"/>
    <property type="project" value="UniProtKB-KW"/>
</dbReference>
<evidence type="ECO:0000259" key="5">
    <source>
        <dbReference type="PROSITE" id="PS51720"/>
    </source>
</evidence>
<accession>A0A6P5Q4F3</accession>
<dbReference type="CDD" id="cd01852">
    <property type="entry name" value="AIG1"/>
    <property type="match status" value="1"/>
</dbReference>
<dbReference type="FunFam" id="3.40.50.300:FF:000366">
    <property type="entry name" value="GTPase, IMAP family member 2"/>
    <property type="match status" value="1"/>
</dbReference>
<gene>
    <name evidence="7" type="primary">LOC110297030</name>
</gene>